<name>A0A5B7CVM7_PORTR</name>
<keyword evidence="2" id="KW-0732">Signal</keyword>
<gene>
    <name evidence="3" type="ORF">E2C01_005482</name>
</gene>
<evidence type="ECO:0000313" key="3">
    <source>
        <dbReference type="EMBL" id="MPC12774.1"/>
    </source>
</evidence>
<feature type="chain" id="PRO_5023115939" description="Secreted protein" evidence="2">
    <location>
        <begin position="20"/>
        <end position="159"/>
    </location>
</feature>
<evidence type="ECO:0000256" key="2">
    <source>
        <dbReference type="SAM" id="SignalP"/>
    </source>
</evidence>
<evidence type="ECO:0000256" key="1">
    <source>
        <dbReference type="SAM" id="MobiDB-lite"/>
    </source>
</evidence>
<sequence length="159" mass="17615">MPLGRQWVSSALLLHWVACCKETLHSLSGKVFKVVPAAAPRHYHNPGIGRTHRHREQRPSIPGRSVEERRPLARSCSFVLRDEILLLCRHAQPSPVPLYTPPGRNGNPTPMGAQGERTGLGQRAGCPLWALRVGRDGLVYRQALAFILTPSWPTGLPEI</sequence>
<evidence type="ECO:0000313" key="4">
    <source>
        <dbReference type="Proteomes" id="UP000324222"/>
    </source>
</evidence>
<evidence type="ECO:0008006" key="5">
    <source>
        <dbReference type="Google" id="ProtNLM"/>
    </source>
</evidence>
<feature type="region of interest" description="Disordered" evidence="1">
    <location>
        <begin position="97"/>
        <end position="119"/>
    </location>
</feature>
<dbReference type="EMBL" id="VSRR010000236">
    <property type="protein sequence ID" value="MPC12774.1"/>
    <property type="molecule type" value="Genomic_DNA"/>
</dbReference>
<organism evidence="3 4">
    <name type="scientific">Portunus trituberculatus</name>
    <name type="common">Swimming crab</name>
    <name type="synonym">Neptunus trituberculatus</name>
    <dbReference type="NCBI Taxonomy" id="210409"/>
    <lineage>
        <taxon>Eukaryota</taxon>
        <taxon>Metazoa</taxon>
        <taxon>Ecdysozoa</taxon>
        <taxon>Arthropoda</taxon>
        <taxon>Crustacea</taxon>
        <taxon>Multicrustacea</taxon>
        <taxon>Malacostraca</taxon>
        <taxon>Eumalacostraca</taxon>
        <taxon>Eucarida</taxon>
        <taxon>Decapoda</taxon>
        <taxon>Pleocyemata</taxon>
        <taxon>Brachyura</taxon>
        <taxon>Eubrachyura</taxon>
        <taxon>Portunoidea</taxon>
        <taxon>Portunidae</taxon>
        <taxon>Portuninae</taxon>
        <taxon>Portunus</taxon>
    </lineage>
</organism>
<keyword evidence="4" id="KW-1185">Reference proteome</keyword>
<feature type="signal peptide" evidence="2">
    <location>
        <begin position="1"/>
        <end position="19"/>
    </location>
</feature>
<accession>A0A5B7CVM7</accession>
<proteinExistence type="predicted"/>
<protein>
    <recommendedName>
        <fullName evidence="5">Secreted protein</fullName>
    </recommendedName>
</protein>
<dbReference type="AlphaFoldDB" id="A0A5B7CVM7"/>
<comment type="caution">
    <text evidence="3">The sequence shown here is derived from an EMBL/GenBank/DDBJ whole genome shotgun (WGS) entry which is preliminary data.</text>
</comment>
<feature type="region of interest" description="Disordered" evidence="1">
    <location>
        <begin position="43"/>
        <end position="68"/>
    </location>
</feature>
<reference evidence="3 4" key="1">
    <citation type="submission" date="2019-05" db="EMBL/GenBank/DDBJ databases">
        <title>Another draft genome of Portunus trituberculatus and its Hox gene families provides insights of decapod evolution.</title>
        <authorList>
            <person name="Jeong J.-H."/>
            <person name="Song I."/>
            <person name="Kim S."/>
            <person name="Choi T."/>
            <person name="Kim D."/>
            <person name="Ryu S."/>
            <person name="Kim W."/>
        </authorList>
    </citation>
    <scope>NUCLEOTIDE SEQUENCE [LARGE SCALE GENOMIC DNA]</scope>
    <source>
        <tissue evidence="3">Muscle</tissue>
    </source>
</reference>
<dbReference type="Proteomes" id="UP000324222">
    <property type="component" value="Unassembled WGS sequence"/>
</dbReference>